<dbReference type="EMBL" id="AP014958">
    <property type="protein sequence ID" value="BAS80368.1"/>
    <property type="molecule type" value="Genomic_DNA"/>
</dbReference>
<feature type="region of interest" description="Disordered" evidence="1">
    <location>
        <begin position="61"/>
        <end position="100"/>
    </location>
</feature>
<organism evidence="2 3">
    <name type="scientific">Oryza sativa subsp. japonica</name>
    <name type="common">Rice</name>
    <dbReference type="NCBI Taxonomy" id="39947"/>
    <lineage>
        <taxon>Eukaryota</taxon>
        <taxon>Viridiplantae</taxon>
        <taxon>Streptophyta</taxon>
        <taxon>Embryophyta</taxon>
        <taxon>Tracheophyta</taxon>
        <taxon>Spermatophyta</taxon>
        <taxon>Magnoliopsida</taxon>
        <taxon>Liliopsida</taxon>
        <taxon>Poales</taxon>
        <taxon>Poaceae</taxon>
        <taxon>BOP clade</taxon>
        <taxon>Oryzoideae</taxon>
        <taxon>Oryzeae</taxon>
        <taxon>Oryzinae</taxon>
        <taxon>Oryza</taxon>
        <taxon>Oryza sativa</taxon>
    </lineage>
</organism>
<feature type="compositionally biased region" description="Basic residues" evidence="1">
    <location>
        <begin position="66"/>
        <end position="94"/>
    </location>
</feature>
<reference evidence="2 3" key="3">
    <citation type="journal article" date="2013" name="Rice">
        <title>Improvement of the Oryza sativa Nipponbare reference genome using next generation sequence and optical map data.</title>
        <authorList>
            <person name="Kawahara Y."/>
            <person name="de la Bastide M."/>
            <person name="Hamilton J.P."/>
            <person name="Kanamori H."/>
            <person name="McCombie W.R."/>
            <person name="Ouyang S."/>
            <person name="Schwartz D.C."/>
            <person name="Tanaka T."/>
            <person name="Wu J."/>
            <person name="Zhou S."/>
            <person name="Childs K.L."/>
            <person name="Davidson R.M."/>
            <person name="Lin H."/>
            <person name="Quesada-Ocampo L."/>
            <person name="Vaillancourt B."/>
            <person name="Sakai H."/>
            <person name="Lee S.S."/>
            <person name="Kim J."/>
            <person name="Numa H."/>
            <person name="Itoh T."/>
            <person name="Buell C.R."/>
            <person name="Matsumoto T."/>
        </authorList>
    </citation>
    <scope>NUCLEOTIDE SEQUENCE [LARGE SCALE GENOMIC DNA]</scope>
    <source>
        <strain evidence="3">cv. Nipponbare</strain>
    </source>
</reference>
<gene>
    <name evidence="2" type="ordered locus">Os02g0689550</name>
    <name evidence="2" type="ORF">OSNPB_020689550</name>
</gene>
<dbReference type="AlphaFoldDB" id="A0A0P0VN60"/>
<reference evidence="2 3" key="2">
    <citation type="journal article" date="2013" name="Plant Cell Physiol.">
        <title>Rice Annotation Project Database (RAP-DB): an integrative and interactive database for rice genomics.</title>
        <authorList>
            <person name="Sakai H."/>
            <person name="Lee S.S."/>
            <person name="Tanaka T."/>
            <person name="Numa H."/>
            <person name="Kim J."/>
            <person name="Kawahara Y."/>
            <person name="Wakimoto H."/>
            <person name="Yang C.C."/>
            <person name="Iwamoto M."/>
            <person name="Abe T."/>
            <person name="Yamada Y."/>
            <person name="Muto A."/>
            <person name="Inokuchi H."/>
            <person name="Ikemura T."/>
            <person name="Matsumoto T."/>
            <person name="Sasaki T."/>
            <person name="Itoh T."/>
        </authorList>
    </citation>
    <scope>NUCLEOTIDE SEQUENCE [LARGE SCALE GENOMIC DNA]</scope>
    <source>
        <strain evidence="3">cv. Nipponbare</strain>
    </source>
</reference>
<protein>
    <submittedName>
        <fullName evidence="2">Os02g0689550 protein</fullName>
    </submittedName>
</protein>
<dbReference type="PaxDb" id="39947-A0A0P0VN60"/>
<proteinExistence type="predicted"/>
<dbReference type="InParanoid" id="A0A0P0VN60"/>
<evidence type="ECO:0000256" key="1">
    <source>
        <dbReference type="SAM" id="MobiDB-lite"/>
    </source>
</evidence>
<evidence type="ECO:0000313" key="2">
    <source>
        <dbReference type="EMBL" id="BAS80368.1"/>
    </source>
</evidence>
<keyword evidence="3" id="KW-1185">Reference proteome</keyword>
<feature type="compositionally biased region" description="Basic residues" evidence="1">
    <location>
        <begin position="132"/>
        <end position="155"/>
    </location>
</feature>
<reference evidence="3" key="1">
    <citation type="journal article" date="2005" name="Nature">
        <title>The map-based sequence of the rice genome.</title>
        <authorList>
            <consortium name="International rice genome sequencing project (IRGSP)"/>
            <person name="Matsumoto T."/>
            <person name="Wu J."/>
            <person name="Kanamori H."/>
            <person name="Katayose Y."/>
            <person name="Fujisawa M."/>
            <person name="Namiki N."/>
            <person name="Mizuno H."/>
            <person name="Yamamoto K."/>
            <person name="Antonio B.A."/>
            <person name="Baba T."/>
            <person name="Sakata K."/>
            <person name="Nagamura Y."/>
            <person name="Aoki H."/>
            <person name="Arikawa K."/>
            <person name="Arita K."/>
            <person name="Bito T."/>
            <person name="Chiden Y."/>
            <person name="Fujitsuka N."/>
            <person name="Fukunaka R."/>
            <person name="Hamada M."/>
            <person name="Harada C."/>
            <person name="Hayashi A."/>
            <person name="Hijishita S."/>
            <person name="Honda M."/>
            <person name="Hosokawa S."/>
            <person name="Ichikawa Y."/>
            <person name="Idonuma A."/>
            <person name="Iijima M."/>
            <person name="Ikeda M."/>
            <person name="Ikeno M."/>
            <person name="Ito K."/>
            <person name="Ito S."/>
            <person name="Ito T."/>
            <person name="Ito Y."/>
            <person name="Ito Y."/>
            <person name="Iwabuchi A."/>
            <person name="Kamiya K."/>
            <person name="Karasawa W."/>
            <person name="Kurita K."/>
            <person name="Katagiri S."/>
            <person name="Kikuta A."/>
            <person name="Kobayashi H."/>
            <person name="Kobayashi N."/>
            <person name="Machita K."/>
            <person name="Maehara T."/>
            <person name="Masukawa M."/>
            <person name="Mizubayashi T."/>
            <person name="Mukai Y."/>
            <person name="Nagasaki H."/>
            <person name="Nagata Y."/>
            <person name="Naito S."/>
            <person name="Nakashima M."/>
            <person name="Nakama Y."/>
            <person name="Nakamichi Y."/>
            <person name="Nakamura M."/>
            <person name="Meguro A."/>
            <person name="Negishi M."/>
            <person name="Ohta I."/>
            <person name="Ohta T."/>
            <person name="Okamoto M."/>
            <person name="Ono N."/>
            <person name="Saji S."/>
            <person name="Sakaguchi M."/>
            <person name="Sakai K."/>
            <person name="Shibata M."/>
            <person name="Shimokawa T."/>
            <person name="Song J."/>
            <person name="Takazaki Y."/>
            <person name="Terasawa K."/>
            <person name="Tsugane M."/>
            <person name="Tsuji K."/>
            <person name="Ueda S."/>
            <person name="Waki K."/>
            <person name="Yamagata H."/>
            <person name="Yamamoto M."/>
            <person name="Yamamoto S."/>
            <person name="Yamane H."/>
            <person name="Yoshiki S."/>
            <person name="Yoshihara R."/>
            <person name="Yukawa K."/>
            <person name="Zhong H."/>
            <person name="Yano M."/>
            <person name="Yuan Q."/>
            <person name="Ouyang S."/>
            <person name="Liu J."/>
            <person name="Jones K.M."/>
            <person name="Gansberger K."/>
            <person name="Moffat K."/>
            <person name="Hill J."/>
            <person name="Bera J."/>
            <person name="Fadrosh D."/>
            <person name="Jin S."/>
            <person name="Johri S."/>
            <person name="Kim M."/>
            <person name="Overton L."/>
            <person name="Reardon M."/>
            <person name="Tsitrin T."/>
            <person name="Vuong H."/>
            <person name="Weaver B."/>
            <person name="Ciecko A."/>
            <person name="Tallon L."/>
            <person name="Jackson J."/>
            <person name="Pai G."/>
            <person name="Aken S.V."/>
            <person name="Utterback T."/>
            <person name="Reidmuller S."/>
            <person name="Feldblyum T."/>
            <person name="Hsiao J."/>
            <person name="Zismann V."/>
            <person name="Iobst S."/>
            <person name="de Vazeille A.R."/>
            <person name="Buell C.R."/>
            <person name="Ying K."/>
            <person name="Li Y."/>
            <person name="Lu T."/>
            <person name="Huang Y."/>
            <person name="Zhao Q."/>
            <person name="Feng Q."/>
            <person name="Zhang L."/>
            <person name="Zhu J."/>
            <person name="Weng Q."/>
            <person name="Mu J."/>
            <person name="Lu Y."/>
            <person name="Fan D."/>
            <person name="Liu Y."/>
            <person name="Guan J."/>
            <person name="Zhang Y."/>
            <person name="Yu S."/>
            <person name="Liu X."/>
            <person name="Zhang Y."/>
            <person name="Hong G."/>
            <person name="Han B."/>
            <person name="Choisne N."/>
            <person name="Demange N."/>
            <person name="Orjeda G."/>
            <person name="Samain S."/>
            <person name="Cattolico L."/>
            <person name="Pelletier E."/>
            <person name="Couloux A."/>
            <person name="Segurens B."/>
            <person name="Wincker P."/>
            <person name="D'Hont A."/>
            <person name="Scarpelli C."/>
            <person name="Weissenbach J."/>
            <person name="Salanoubat M."/>
            <person name="Quetier F."/>
            <person name="Yu Y."/>
            <person name="Kim H.R."/>
            <person name="Rambo T."/>
            <person name="Currie J."/>
            <person name="Collura K."/>
            <person name="Luo M."/>
            <person name="Yang T."/>
            <person name="Ammiraju J.S.S."/>
            <person name="Engler F."/>
            <person name="Soderlund C."/>
            <person name="Wing R.A."/>
            <person name="Palmer L.E."/>
            <person name="de la Bastide M."/>
            <person name="Spiegel L."/>
            <person name="Nascimento L."/>
            <person name="Zutavern T."/>
            <person name="O'Shaughnessy A."/>
            <person name="Dike S."/>
            <person name="Dedhia N."/>
            <person name="Preston R."/>
            <person name="Balija V."/>
            <person name="McCombie W.R."/>
            <person name="Chow T."/>
            <person name="Chen H."/>
            <person name="Chung M."/>
            <person name="Chen C."/>
            <person name="Shaw J."/>
            <person name="Wu H."/>
            <person name="Hsiao K."/>
            <person name="Chao Y."/>
            <person name="Chu M."/>
            <person name="Cheng C."/>
            <person name="Hour A."/>
            <person name="Lee P."/>
            <person name="Lin S."/>
            <person name="Lin Y."/>
            <person name="Liou J."/>
            <person name="Liu S."/>
            <person name="Hsing Y."/>
            <person name="Raghuvanshi S."/>
            <person name="Mohanty A."/>
            <person name="Bharti A.K."/>
            <person name="Gaur A."/>
            <person name="Gupta V."/>
            <person name="Kumar D."/>
            <person name="Ravi V."/>
            <person name="Vij S."/>
            <person name="Kapur A."/>
            <person name="Khurana P."/>
            <person name="Khurana P."/>
            <person name="Khurana J.P."/>
            <person name="Tyagi A.K."/>
            <person name="Gaikwad K."/>
            <person name="Singh A."/>
            <person name="Dalal V."/>
            <person name="Srivastava S."/>
            <person name="Dixit A."/>
            <person name="Pal A.K."/>
            <person name="Ghazi I.A."/>
            <person name="Yadav M."/>
            <person name="Pandit A."/>
            <person name="Bhargava A."/>
            <person name="Sureshbabu K."/>
            <person name="Batra K."/>
            <person name="Sharma T.R."/>
            <person name="Mohapatra T."/>
            <person name="Singh N.K."/>
            <person name="Messing J."/>
            <person name="Nelson A.B."/>
            <person name="Fuks G."/>
            <person name="Kavchok S."/>
            <person name="Keizer G."/>
            <person name="Linton E."/>
            <person name="Llaca V."/>
            <person name="Song R."/>
            <person name="Tanyolac B."/>
            <person name="Young S."/>
            <person name="Ho-Il K."/>
            <person name="Hahn J.H."/>
            <person name="Sangsakoo G."/>
            <person name="Vanavichit A."/>
            <person name="de Mattos Luiz.A.T."/>
            <person name="Zimmer P.D."/>
            <person name="Malone G."/>
            <person name="Dellagostin O."/>
            <person name="de Oliveira A.C."/>
            <person name="Bevan M."/>
            <person name="Bancroft I."/>
            <person name="Minx P."/>
            <person name="Cordum H."/>
            <person name="Wilson R."/>
            <person name="Cheng Z."/>
            <person name="Jin W."/>
            <person name="Jiang J."/>
            <person name="Leong S.A."/>
            <person name="Iwama H."/>
            <person name="Gojobori T."/>
            <person name="Itoh T."/>
            <person name="Niimura Y."/>
            <person name="Fujii Y."/>
            <person name="Habara T."/>
            <person name="Sakai H."/>
            <person name="Sato Y."/>
            <person name="Wilson G."/>
            <person name="Kumar K."/>
            <person name="McCouch S."/>
            <person name="Juretic N."/>
            <person name="Hoen D."/>
            <person name="Wright S."/>
            <person name="Bruskiewich R."/>
            <person name="Bureau T."/>
            <person name="Miyao A."/>
            <person name="Hirochika H."/>
            <person name="Nishikawa T."/>
            <person name="Kadowaki K."/>
            <person name="Sugiura M."/>
            <person name="Burr B."/>
            <person name="Sasaki T."/>
        </authorList>
    </citation>
    <scope>NUCLEOTIDE SEQUENCE [LARGE SCALE GENOMIC DNA]</scope>
    <source>
        <strain evidence="3">cv. Nipponbare</strain>
    </source>
</reference>
<accession>A0A0P0VN60</accession>
<feature type="region of interest" description="Disordered" evidence="1">
    <location>
        <begin position="128"/>
        <end position="162"/>
    </location>
</feature>
<name>A0A0P0VN60_ORYSJ</name>
<evidence type="ECO:0000313" key="3">
    <source>
        <dbReference type="Proteomes" id="UP000059680"/>
    </source>
</evidence>
<sequence length="172" mass="19834">MVVVVAEERGDDGELPRAPLLVPDVPLLEPAAAAVGGADLRRPEEEEAGMMLKRAAARGIRLPAGHVRRHRPRERRRRRGRWRSRRRRRRRRPVLRGGEREQAVVEARGADAAARLVRVLLAPHPHLIDSSRRRRRRRRRALRPRGRSNLQRRTRTCLPSSPSLPLKFGRVF</sequence>
<dbReference type="Proteomes" id="UP000059680">
    <property type="component" value="Chromosome 2"/>
</dbReference>
<dbReference type="Gramene" id="Os02t0689550-00">
    <property type="protein sequence ID" value="Os02t0689550-00"/>
    <property type="gene ID" value="Os02g0689550"/>
</dbReference>